<keyword evidence="3" id="KW-1185">Reference proteome</keyword>
<feature type="coiled-coil region" evidence="1">
    <location>
        <begin position="9"/>
        <end position="40"/>
    </location>
</feature>
<dbReference type="EMBL" id="JBFOLK010000003">
    <property type="protein sequence ID" value="KAL2526437.1"/>
    <property type="molecule type" value="Genomic_DNA"/>
</dbReference>
<accession>A0ABD1UMZ5</accession>
<evidence type="ECO:0000313" key="2">
    <source>
        <dbReference type="EMBL" id="KAL2526437.1"/>
    </source>
</evidence>
<dbReference type="AlphaFoldDB" id="A0ABD1UMZ5"/>
<dbReference type="Proteomes" id="UP001604336">
    <property type="component" value="Unassembled WGS sequence"/>
</dbReference>
<comment type="caution">
    <text evidence="2">The sequence shown here is derived from an EMBL/GenBank/DDBJ whole genome shotgun (WGS) entry which is preliminary data.</text>
</comment>
<sequence>MFGKFTEKIEQYMEQINQFMRKMEASIQNQGASIKNLETQIGQMEVAISSRALGTLPSNTEVNPKEYVKAITTKSGVQLPEIYVKRLVANKERISSTGQSGTDWA</sequence>
<gene>
    <name evidence="2" type="ORF">Adt_11491</name>
</gene>
<name>A0ABD1UMZ5_9LAMI</name>
<keyword evidence="1" id="KW-0175">Coiled coil</keyword>
<protein>
    <submittedName>
        <fullName evidence="2">Uncharacterized protein</fullName>
    </submittedName>
</protein>
<reference evidence="3" key="1">
    <citation type="submission" date="2024-07" db="EMBL/GenBank/DDBJ databases">
        <title>Two chromosome-level genome assemblies of Korean endemic species Abeliophyllum distichum and Forsythia ovata (Oleaceae).</title>
        <authorList>
            <person name="Jang H."/>
        </authorList>
    </citation>
    <scope>NUCLEOTIDE SEQUENCE [LARGE SCALE GENOMIC DNA]</scope>
</reference>
<organism evidence="2 3">
    <name type="scientific">Abeliophyllum distichum</name>
    <dbReference type="NCBI Taxonomy" id="126358"/>
    <lineage>
        <taxon>Eukaryota</taxon>
        <taxon>Viridiplantae</taxon>
        <taxon>Streptophyta</taxon>
        <taxon>Embryophyta</taxon>
        <taxon>Tracheophyta</taxon>
        <taxon>Spermatophyta</taxon>
        <taxon>Magnoliopsida</taxon>
        <taxon>eudicotyledons</taxon>
        <taxon>Gunneridae</taxon>
        <taxon>Pentapetalae</taxon>
        <taxon>asterids</taxon>
        <taxon>lamiids</taxon>
        <taxon>Lamiales</taxon>
        <taxon>Oleaceae</taxon>
        <taxon>Forsythieae</taxon>
        <taxon>Abeliophyllum</taxon>
    </lineage>
</organism>
<evidence type="ECO:0000256" key="1">
    <source>
        <dbReference type="SAM" id="Coils"/>
    </source>
</evidence>
<proteinExistence type="predicted"/>
<evidence type="ECO:0000313" key="3">
    <source>
        <dbReference type="Proteomes" id="UP001604336"/>
    </source>
</evidence>